<dbReference type="Gene3D" id="3.50.50.60">
    <property type="entry name" value="FAD/NAD(P)-binding domain"/>
    <property type="match status" value="1"/>
</dbReference>
<dbReference type="InterPro" id="IPR000447">
    <property type="entry name" value="G3P_DH_FAD-dep"/>
</dbReference>
<evidence type="ECO:0000313" key="11">
    <source>
        <dbReference type="Proteomes" id="UP000265882"/>
    </source>
</evidence>
<feature type="domain" description="FAD dependent oxidoreductase" evidence="8">
    <location>
        <begin position="24"/>
        <end position="350"/>
    </location>
</feature>
<evidence type="ECO:0000256" key="3">
    <source>
        <dbReference type="ARBA" id="ARBA00022630"/>
    </source>
</evidence>
<dbReference type="InterPro" id="IPR036188">
    <property type="entry name" value="FAD/NAD-bd_sf"/>
</dbReference>
<feature type="region of interest" description="Disordered" evidence="7">
    <location>
        <begin position="394"/>
        <end position="420"/>
    </location>
</feature>
<dbReference type="Pfam" id="PF16901">
    <property type="entry name" value="DAO_C"/>
    <property type="match status" value="1"/>
</dbReference>
<dbReference type="InterPro" id="IPR006076">
    <property type="entry name" value="FAD-dep_OxRdtase"/>
</dbReference>
<dbReference type="PROSITE" id="PS00978">
    <property type="entry name" value="FAD_G3PDH_2"/>
    <property type="match status" value="1"/>
</dbReference>
<dbReference type="Proteomes" id="UP000265882">
    <property type="component" value="Unassembled WGS sequence"/>
</dbReference>
<dbReference type="PANTHER" id="PTHR11985">
    <property type="entry name" value="GLYCEROL-3-PHOSPHATE DEHYDROGENASE"/>
    <property type="match status" value="1"/>
</dbReference>
<dbReference type="GO" id="GO:0046168">
    <property type="term" value="P:glycerol-3-phosphate catabolic process"/>
    <property type="evidence" value="ECO:0007669"/>
    <property type="project" value="TreeGrafter"/>
</dbReference>
<organism evidence="10 11">
    <name type="scientific">Abyssobacteria bacterium (strain SURF_5)</name>
    <dbReference type="NCBI Taxonomy" id="2093360"/>
    <lineage>
        <taxon>Bacteria</taxon>
        <taxon>Pseudomonadati</taxon>
        <taxon>Candidatus Hydrogenedentota</taxon>
        <taxon>Candidatus Abyssobacteria</taxon>
    </lineage>
</organism>
<feature type="domain" description="Alpha-glycerophosphate oxidase C-terminal" evidence="9">
    <location>
        <begin position="404"/>
        <end position="510"/>
    </location>
</feature>
<dbReference type="PRINTS" id="PR01001">
    <property type="entry name" value="FADG3PDH"/>
</dbReference>
<evidence type="ECO:0000259" key="8">
    <source>
        <dbReference type="Pfam" id="PF01266"/>
    </source>
</evidence>
<reference evidence="10 11" key="1">
    <citation type="journal article" date="2017" name="ISME J.">
        <title>Energy and carbon metabolisms in a deep terrestrial subsurface fluid microbial community.</title>
        <authorList>
            <person name="Momper L."/>
            <person name="Jungbluth S.P."/>
            <person name="Lee M.D."/>
            <person name="Amend J.P."/>
        </authorList>
    </citation>
    <scope>NUCLEOTIDE SEQUENCE [LARGE SCALE GENOMIC DNA]</scope>
    <source>
        <strain evidence="10">SURF_5</strain>
    </source>
</reference>
<dbReference type="SUPFAM" id="SSF51905">
    <property type="entry name" value="FAD/NAD(P)-binding domain"/>
    <property type="match status" value="1"/>
</dbReference>
<keyword evidence="4" id="KW-0319">Glycerol metabolism</keyword>
<keyword evidence="6" id="KW-0560">Oxidoreductase</keyword>
<dbReference type="Gene3D" id="1.10.8.870">
    <property type="entry name" value="Alpha-glycerophosphate oxidase, cap domain"/>
    <property type="match status" value="1"/>
</dbReference>
<dbReference type="PANTHER" id="PTHR11985:SF35">
    <property type="entry name" value="ANAEROBIC GLYCEROL-3-PHOSPHATE DEHYDROGENASE SUBUNIT A"/>
    <property type="match status" value="1"/>
</dbReference>
<keyword evidence="5" id="KW-0274">FAD</keyword>
<gene>
    <name evidence="10" type="ORF">C4520_14010</name>
</gene>
<dbReference type="GO" id="GO:0004368">
    <property type="term" value="F:glycerol-3-phosphate dehydrogenase (quinone) activity"/>
    <property type="evidence" value="ECO:0007669"/>
    <property type="project" value="InterPro"/>
</dbReference>
<dbReference type="Gene3D" id="3.30.9.10">
    <property type="entry name" value="D-Amino Acid Oxidase, subunit A, domain 2"/>
    <property type="match status" value="1"/>
</dbReference>
<accession>A0A3A4NJF2</accession>
<dbReference type="InterPro" id="IPR038299">
    <property type="entry name" value="DAO_C_sf"/>
</dbReference>
<dbReference type="EMBL" id="QZKU01000098">
    <property type="protein sequence ID" value="RJP18705.1"/>
    <property type="molecule type" value="Genomic_DNA"/>
</dbReference>
<evidence type="ECO:0000313" key="10">
    <source>
        <dbReference type="EMBL" id="RJP18705.1"/>
    </source>
</evidence>
<sequence length="535" mass="58129">MKTHALDLRDRRKSFGRLEEQVFDVLVIGAGITGCGIARDAAMRGLSVALVDRADIGAGTSSRSSKLIHGGLRYLAQGDLFVVKEAAVERRAVRAIAPHLAQTMPMIIPLRGKTDQAKMVAAMVAYEKLGGVAPEEAHEVWDQAELHAREPRVRSGKLIGAVVYPEYVTDDFRLTLANARSAASHGACVDTYARVETLLLEGGKAAGAIVQAALPGEDDAARVRARVVVNAAGPWVDAIRRLEDAAAKKKLQLTKGIHLVVRRERLPLDNTVIMATPDRRSIFAVPRDCFVYIGTTDTFYPQAEYWPGITSEDFDYLLLPASAMFDIEPLTGNDVVSAWAGLRPLLGAEGKSPSEISRRHETMEGPGGVLSVAGGKLTSYRSMAERVVNLCEKRLQRKSNPPPTAEEPLPGGDFAGGPEKLRSQLESLGLNPADSERAARLYGAEALEISSKDAGPAGEVRHAVECEGALTLEDYWFRRSARARFDVGPPSALIRAAEHMSALMGWSEDEQMRQIERCRNLHAEELKARAETGNQ</sequence>
<evidence type="ECO:0000259" key="9">
    <source>
        <dbReference type="Pfam" id="PF16901"/>
    </source>
</evidence>
<dbReference type="Pfam" id="PF01266">
    <property type="entry name" value="DAO"/>
    <property type="match status" value="1"/>
</dbReference>
<evidence type="ECO:0000256" key="1">
    <source>
        <dbReference type="ARBA" id="ARBA00001974"/>
    </source>
</evidence>
<keyword evidence="3" id="KW-0285">Flavoprotein</keyword>
<evidence type="ECO:0000256" key="7">
    <source>
        <dbReference type="SAM" id="MobiDB-lite"/>
    </source>
</evidence>
<comment type="similarity">
    <text evidence="2">Belongs to the FAD-dependent glycerol-3-phosphate dehydrogenase family.</text>
</comment>
<comment type="caution">
    <text evidence="10">The sequence shown here is derived from an EMBL/GenBank/DDBJ whole genome shotgun (WGS) entry which is preliminary data.</text>
</comment>
<evidence type="ECO:0000256" key="2">
    <source>
        <dbReference type="ARBA" id="ARBA00007330"/>
    </source>
</evidence>
<protein>
    <submittedName>
        <fullName evidence="10">Glycerol-3-phosphate dehydrogenase/oxidase</fullName>
    </submittedName>
</protein>
<dbReference type="AlphaFoldDB" id="A0A3A4NJF2"/>
<dbReference type="GO" id="GO:0006071">
    <property type="term" value="P:glycerol metabolic process"/>
    <property type="evidence" value="ECO:0007669"/>
    <property type="project" value="UniProtKB-KW"/>
</dbReference>
<comment type="cofactor">
    <cofactor evidence="1">
        <name>FAD</name>
        <dbReference type="ChEBI" id="CHEBI:57692"/>
    </cofactor>
</comment>
<proteinExistence type="inferred from homology"/>
<evidence type="ECO:0000256" key="5">
    <source>
        <dbReference type="ARBA" id="ARBA00022827"/>
    </source>
</evidence>
<evidence type="ECO:0000256" key="4">
    <source>
        <dbReference type="ARBA" id="ARBA00022798"/>
    </source>
</evidence>
<dbReference type="InterPro" id="IPR031656">
    <property type="entry name" value="DAO_C"/>
</dbReference>
<name>A0A3A4NJF2_ABYX5</name>
<evidence type="ECO:0000256" key="6">
    <source>
        <dbReference type="ARBA" id="ARBA00023002"/>
    </source>
</evidence>
<dbReference type="PROSITE" id="PS51257">
    <property type="entry name" value="PROKAR_LIPOPROTEIN"/>
    <property type="match status" value="1"/>
</dbReference>